<name>A0A2A9MNQ6_BESBE</name>
<feature type="compositionally biased region" description="Basic and acidic residues" evidence="1">
    <location>
        <begin position="221"/>
        <end position="234"/>
    </location>
</feature>
<feature type="compositionally biased region" description="Low complexity" evidence="1">
    <location>
        <begin position="235"/>
        <end position="245"/>
    </location>
</feature>
<evidence type="ECO:0000313" key="2">
    <source>
        <dbReference type="EMBL" id="PFH37332.1"/>
    </source>
</evidence>
<evidence type="ECO:0000256" key="1">
    <source>
        <dbReference type="SAM" id="MobiDB-lite"/>
    </source>
</evidence>
<gene>
    <name evidence="2" type="ORF">BESB_037900</name>
</gene>
<protein>
    <submittedName>
        <fullName evidence="2">Uncharacterized protein</fullName>
    </submittedName>
</protein>
<accession>A0A2A9MNQ6</accession>
<dbReference type="RefSeq" id="XP_029221341.1">
    <property type="nucleotide sequence ID" value="XM_029362376.1"/>
</dbReference>
<feature type="compositionally biased region" description="Basic and acidic residues" evidence="1">
    <location>
        <begin position="820"/>
        <end position="829"/>
    </location>
</feature>
<reference evidence="2 3" key="1">
    <citation type="submission" date="2017-09" db="EMBL/GenBank/DDBJ databases">
        <title>Genome sequencing of Besnoitia besnoiti strain Bb-Ger1.</title>
        <authorList>
            <person name="Schares G."/>
            <person name="Venepally P."/>
            <person name="Lorenzi H.A."/>
        </authorList>
    </citation>
    <scope>NUCLEOTIDE SEQUENCE [LARGE SCALE GENOMIC DNA]</scope>
    <source>
        <strain evidence="2 3">Bb-Ger1</strain>
    </source>
</reference>
<feature type="region of interest" description="Disordered" evidence="1">
    <location>
        <begin position="205"/>
        <end position="245"/>
    </location>
</feature>
<dbReference type="GeneID" id="40308771"/>
<dbReference type="OrthoDB" id="330469at2759"/>
<sequence>MVLLALDEFFRSFFLFNAQPRDAPPSASAAAPAPFRRPTSFLVFCTPEVDSICCCQLISSFLNSRLLFLDSQWDFGNVAFDIEVVSGIPDVLAWVDRHLAYARGESASASPSLPSSSAYRLPFYDRILFIGLGGLADEDELDADERGEEDTASRADRSQTATLFAAVTDLFLHRAVRLEALEELRKEKRRERIARLRRRPYGLFTPARGDAADGAAGDSQDELRDRADGGRGGEENAAGAARAAALTPEDEQCVQRLEAKIRSGVKIAVLDSRRPVHTTLIRDCRWMMPMEVAEQEALDRRRRERLEATNGASSSLLAAGVYRSKPCAAVLARILEPLYEVESSAYAFAGATAAAAYLQEEWLSGDEYNDLILAIKDVNISTFPYIEDDDNNGLLPLLRNGCLRDALNVSAQLLFRAVGSSLPSAGAASGEVARSWHCQQQSNELRVQCGLECKDMLNPFSGLAAAQQRVVYEYLRQTLQLRDCYCLNWAKDRGTFPSVPNVDVAYLLQALLARSGAPEAAGGSLYRTNAIDALQLLSRITSTVTRDQGLTLQQFEQAQSLVVHQLLQLYRHLDLARLSHARGGVLLVTLRHPRAFLLHPTYLRTFALLCALKQAGGEEDKRLPVVLHVCLEGAPGETGERSILFACTPNADADNPDLFPFVLHLLLASGDMGRGLAESKRGRRRRGGDGDADSAAAAVARCVKRDGGCPHMLHVSAGRLGADVQKQIAAVYVREVRRRTEEEEAGRDGEDDDDDLDFGVDDGRDSEEPEEDTETGGAVSQEDDERERDGRNWVAEGEESEEEDELAAQEAKRRHSVSGDARRQARRGDAAGVDADSDD</sequence>
<comment type="caution">
    <text evidence="2">The sequence shown here is derived from an EMBL/GenBank/DDBJ whole genome shotgun (WGS) entry which is preliminary data.</text>
</comment>
<dbReference type="Proteomes" id="UP000224006">
    <property type="component" value="Chromosome II"/>
</dbReference>
<dbReference type="VEuPathDB" id="ToxoDB:BESB_037900"/>
<organism evidence="2 3">
    <name type="scientific">Besnoitia besnoiti</name>
    <name type="common">Apicomplexan protozoan</name>
    <dbReference type="NCBI Taxonomy" id="94643"/>
    <lineage>
        <taxon>Eukaryota</taxon>
        <taxon>Sar</taxon>
        <taxon>Alveolata</taxon>
        <taxon>Apicomplexa</taxon>
        <taxon>Conoidasida</taxon>
        <taxon>Coccidia</taxon>
        <taxon>Eucoccidiorida</taxon>
        <taxon>Eimeriorina</taxon>
        <taxon>Sarcocystidae</taxon>
        <taxon>Besnoitia</taxon>
    </lineage>
</organism>
<feature type="compositionally biased region" description="Acidic residues" evidence="1">
    <location>
        <begin position="796"/>
        <end position="807"/>
    </location>
</feature>
<proteinExistence type="predicted"/>
<keyword evidence="3" id="KW-1185">Reference proteome</keyword>
<dbReference type="EMBL" id="NWUJ01000002">
    <property type="protein sequence ID" value="PFH37332.1"/>
    <property type="molecule type" value="Genomic_DNA"/>
</dbReference>
<feature type="compositionally biased region" description="Acidic residues" evidence="1">
    <location>
        <begin position="742"/>
        <end position="774"/>
    </location>
</feature>
<dbReference type="KEGG" id="bbes:BESB_037900"/>
<evidence type="ECO:0000313" key="3">
    <source>
        <dbReference type="Proteomes" id="UP000224006"/>
    </source>
</evidence>
<feature type="compositionally biased region" description="Low complexity" evidence="1">
    <location>
        <begin position="830"/>
        <end position="839"/>
    </location>
</feature>
<feature type="region of interest" description="Disordered" evidence="1">
    <location>
        <begin position="738"/>
        <end position="839"/>
    </location>
</feature>
<dbReference type="AlphaFoldDB" id="A0A2A9MNQ6"/>